<dbReference type="PANTHER" id="PTHR30531">
    <property type="entry name" value="FLAGELLAR BIOSYNTHETIC PROTEIN FLHB"/>
    <property type="match status" value="1"/>
</dbReference>
<dbReference type="InterPro" id="IPR029025">
    <property type="entry name" value="T3SS_substrate_exporter_C"/>
</dbReference>
<gene>
    <name evidence="1" type="ORF">LUCI_0842</name>
</gene>
<dbReference type="PANTHER" id="PTHR30531:SF12">
    <property type="entry name" value="FLAGELLAR BIOSYNTHETIC PROTEIN FLHB"/>
    <property type="match status" value="1"/>
</dbReference>
<dbReference type="SUPFAM" id="SSF160544">
    <property type="entry name" value="EscU C-terminal domain-like"/>
    <property type="match status" value="1"/>
</dbReference>
<reference evidence="1 2" key="1">
    <citation type="submission" date="2018-06" db="EMBL/GenBank/DDBJ databases">
        <authorList>
            <person name="Strepis N."/>
        </authorList>
    </citation>
    <scope>NUCLEOTIDE SEQUENCE [LARGE SCALE GENOMIC DNA]</scope>
    <source>
        <strain evidence="1">LUCI</strain>
    </source>
</reference>
<protein>
    <submittedName>
        <fullName evidence="1">Type iii secretion system substrate exporter</fullName>
    </submittedName>
</protein>
<dbReference type="AlphaFoldDB" id="A0A498R5W3"/>
<dbReference type="InterPro" id="IPR006135">
    <property type="entry name" value="T3SS_substrate_exporter"/>
</dbReference>
<dbReference type="Gene3D" id="3.40.1690.10">
    <property type="entry name" value="secretion proteins EscU"/>
    <property type="match status" value="1"/>
</dbReference>
<dbReference type="Pfam" id="PF01312">
    <property type="entry name" value="Bac_export_2"/>
    <property type="match status" value="1"/>
</dbReference>
<dbReference type="GO" id="GO:0005886">
    <property type="term" value="C:plasma membrane"/>
    <property type="evidence" value="ECO:0007669"/>
    <property type="project" value="TreeGrafter"/>
</dbReference>
<dbReference type="Proteomes" id="UP000277811">
    <property type="component" value="Unassembled WGS sequence"/>
</dbReference>
<dbReference type="GO" id="GO:0009306">
    <property type="term" value="P:protein secretion"/>
    <property type="evidence" value="ECO:0007669"/>
    <property type="project" value="InterPro"/>
</dbReference>
<dbReference type="OrthoDB" id="5244399at2"/>
<sequence length="99" mass="11090">MENPKSNNETKQAIALHYNPERQNAPRVVAKGTGLIAENILNIAKQSAVPVYQNKTVAGMLMAVELDREIPAALYQVVAEVLAYVYRLDQEAGKRRIRR</sequence>
<evidence type="ECO:0000313" key="1">
    <source>
        <dbReference type="EMBL" id="VBB05632.1"/>
    </source>
</evidence>
<evidence type="ECO:0000313" key="2">
    <source>
        <dbReference type="Proteomes" id="UP000277811"/>
    </source>
</evidence>
<name>A0A498R5W3_9FIRM</name>
<dbReference type="EMBL" id="UPPP01000057">
    <property type="protein sequence ID" value="VBB05632.1"/>
    <property type="molecule type" value="Genomic_DNA"/>
</dbReference>
<proteinExistence type="predicted"/>
<keyword evidence="2" id="KW-1185">Reference proteome</keyword>
<organism evidence="1 2">
    <name type="scientific">Lucifera butyrica</name>
    <dbReference type="NCBI Taxonomy" id="1351585"/>
    <lineage>
        <taxon>Bacteria</taxon>
        <taxon>Bacillati</taxon>
        <taxon>Bacillota</taxon>
        <taxon>Negativicutes</taxon>
        <taxon>Veillonellales</taxon>
        <taxon>Veillonellaceae</taxon>
        <taxon>Lucifera</taxon>
    </lineage>
</organism>
<accession>A0A498R5W3</accession>
<dbReference type="RefSeq" id="WP_122626612.1">
    <property type="nucleotide sequence ID" value="NZ_UPPP01000057.1"/>
</dbReference>